<evidence type="ECO:0000256" key="12">
    <source>
        <dbReference type="ARBA" id="ARBA00023121"/>
    </source>
</evidence>
<dbReference type="Proteomes" id="UP000054279">
    <property type="component" value="Unassembled WGS sequence"/>
</dbReference>
<evidence type="ECO:0000256" key="15">
    <source>
        <dbReference type="ARBA" id="ARBA00023221"/>
    </source>
</evidence>
<keyword evidence="15" id="KW-0753">Steroid metabolism</keyword>
<feature type="transmembrane region" description="Helical" evidence="17">
    <location>
        <begin position="276"/>
        <end position="294"/>
    </location>
</feature>
<dbReference type="InterPro" id="IPR000731">
    <property type="entry name" value="SSD"/>
</dbReference>
<dbReference type="HOGENOM" id="CLU_003290_0_0_1"/>
<feature type="transmembrane region" description="Helical" evidence="17">
    <location>
        <begin position="341"/>
        <end position="360"/>
    </location>
</feature>
<keyword evidence="11" id="KW-0443">Lipid metabolism</keyword>
<evidence type="ECO:0000256" key="1">
    <source>
        <dbReference type="ARBA" id="ARBA00004477"/>
    </source>
</evidence>
<evidence type="ECO:0000256" key="8">
    <source>
        <dbReference type="ARBA" id="ARBA00022824"/>
    </source>
</evidence>
<dbReference type="InterPro" id="IPR053958">
    <property type="entry name" value="HMGCR/SNAP/NPC1-like_SSD"/>
</dbReference>
<keyword evidence="20" id="KW-1185">Reference proteome</keyword>
<feature type="transmembrane region" description="Helical" evidence="17">
    <location>
        <begin position="492"/>
        <end position="509"/>
    </location>
</feature>
<dbReference type="GO" id="GO:0032936">
    <property type="term" value="C:SREBP-SCAP complex"/>
    <property type="evidence" value="ECO:0007669"/>
    <property type="project" value="TreeGrafter"/>
</dbReference>
<feature type="domain" description="SSD" evidence="18">
    <location>
        <begin position="279"/>
        <end position="437"/>
    </location>
</feature>
<feature type="transmembrane region" description="Helical" evidence="17">
    <location>
        <begin position="380"/>
        <end position="405"/>
    </location>
</feature>
<dbReference type="GO" id="GO:0032933">
    <property type="term" value="P:SREBP signaling pathway"/>
    <property type="evidence" value="ECO:0007669"/>
    <property type="project" value="InterPro"/>
</dbReference>
<keyword evidence="5" id="KW-0853">WD repeat</keyword>
<dbReference type="SUPFAM" id="SSF50978">
    <property type="entry name" value="WD40 repeat-like"/>
    <property type="match status" value="1"/>
</dbReference>
<keyword evidence="13 17" id="KW-0472">Membrane</keyword>
<evidence type="ECO:0000256" key="2">
    <source>
        <dbReference type="ARBA" id="ARBA00004653"/>
    </source>
</evidence>
<evidence type="ECO:0000259" key="18">
    <source>
        <dbReference type="PROSITE" id="PS50156"/>
    </source>
</evidence>
<dbReference type="PANTHER" id="PTHR46378:SF1">
    <property type="entry name" value="STEROL REGULATORY ELEMENT-BINDING PROTEIN CLEAVAGE-ACTIVATING PROTEIN"/>
    <property type="match status" value="1"/>
</dbReference>
<feature type="compositionally biased region" description="Low complexity" evidence="16">
    <location>
        <begin position="995"/>
        <end position="1006"/>
    </location>
</feature>
<evidence type="ECO:0000256" key="10">
    <source>
        <dbReference type="ARBA" id="ARBA00023034"/>
    </source>
</evidence>
<comment type="subcellular location">
    <subcellularLocation>
        <location evidence="1">Endoplasmic reticulum membrane</location>
        <topology evidence="1">Multi-pass membrane protein</topology>
    </subcellularLocation>
    <subcellularLocation>
        <location evidence="2">Golgi apparatus membrane</location>
        <topology evidence="2">Multi-pass membrane protein</topology>
    </subcellularLocation>
</comment>
<keyword evidence="10" id="KW-0333">Golgi apparatus</keyword>
<dbReference type="GO" id="GO:0032934">
    <property type="term" value="F:sterol binding"/>
    <property type="evidence" value="ECO:0007669"/>
    <property type="project" value="InterPro"/>
</dbReference>
<keyword evidence="7" id="KW-0677">Repeat</keyword>
<dbReference type="GO" id="GO:0005789">
    <property type="term" value="C:endoplasmic reticulum membrane"/>
    <property type="evidence" value="ECO:0007669"/>
    <property type="project" value="UniProtKB-SubCell"/>
</dbReference>
<evidence type="ECO:0000313" key="20">
    <source>
        <dbReference type="Proteomes" id="UP000054279"/>
    </source>
</evidence>
<dbReference type="EMBL" id="KN837119">
    <property type="protein sequence ID" value="KIJ43982.1"/>
    <property type="molecule type" value="Genomic_DNA"/>
</dbReference>
<dbReference type="GO" id="GO:0008202">
    <property type="term" value="P:steroid metabolic process"/>
    <property type="evidence" value="ECO:0007669"/>
    <property type="project" value="UniProtKB-KW"/>
</dbReference>
<dbReference type="GO" id="GO:0045540">
    <property type="term" value="P:regulation of cholesterol biosynthetic process"/>
    <property type="evidence" value="ECO:0007669"/>
    <property type="project" value="TreeGrafter"/>
</dbReference>
<dbReference type="PROSITE" id="PS50156">
    <property type="entry name" value="SSD"/>
    <property type="match status" value="1"/>
</dbReference>
<evidence type="ECO:0000256" key="4">
    <source>
        <dbReference type="ARBA" id="ARBA00019541"/>
    </source>
</evidence>
<feature type="compositionally biased region" description="Polar residues" evidence="16">
    <location>
        <begin position="1048"/>
        <end position="1057"/>
    </location>
</feature>
<keyword evidence="12" id="KW-0446">Lipid-binding</keyword>
<evidence type="ECO:0000256" key="14">
    <source>
        <dbReference type="ARBA" id="ARBA00023180"/>
    </source>
</evidence>
<evidence type="ECO:0000256" key="16">
    <source>
        <dbReference type="SAM" id="MobiDB-lite"/>
    </source>
</evidence>
<evidence type="ECO:0000256" key="9">
    <source>
        <dbReference type="ARBA" id="ARBA00022989"/>
    </source>
</evidence>
<dbReference type="PANTHER" id="PTHR46378">
    <property type="entry name" value="STEROL REGULATORY ELEMENT-BINDING PROTEIN CLEAVAGE-ACTIVATING PROTEIN"/>
    <property type="match status" value="1"/>
</dbReference>
<gene>
    <name evidence="19" type="ORF">M422DRAFT_779512</name>
</gene>
<accession>A0A0C9VPF8</accession>
<evidence type="ECO:0000256" key="17">
    <source>
        <dbReference type="SAM" id="Phobius"/>
    </source>
</evidence>
<proteinExistence type="inferred from homology"/>
<comment type="similarity">
    <text evidence="3">Belongs to the WD repeat SCAP family.</text>
</comment>
<dbReference type="InterPro" id="IPR036322">
    <property type="entry name" value="WD40_repeat_dom_sf"/>
</dbReference>
<keyword evidence="8" id="KW-0256">Endoplasmic reticulum</keyword>
<dbReference type="AlphaFoldDB" id="A0A0C9VPF8"/>
<keyword evidence="6 17" id="KW-0812">Transmembrane</keyword>
<evidence type="ECO:0000256" key="7">
    <source>
        <dbReference type="ARBA" id="ARBA00022737"/>
    </source>
</evidence>
<protein>
    <recommendedName>
        <fullName evidence="4">Sterol regulatory element-binding protein cleavage-activating protein</fullName>
    </recommendedName>
</protein>
<name>A0A0C9VPF8_SPHS4</name>
<dbReference type="Pfam" id="PF12349">
    <property type="entry name" value="Sterol-sensing"/>
    <property type="match status" value="1"/>
</dbReference>
<sequence length="1215" mass="132149">MPNIAKIPHRAKSITANAFHHFGIHCATHPIRVILISGVVILSLFYPAQELYFSSNSTAHNRVYSLFASYQSDLRQVWDGHDALHALEDSAVRARCGLERTIRVERILIPSKEWNPSGAATPETFQFSSKLNQGILNALEGSHSSLHCVRNLNNKCFVLSPDLLFPADVPADAAAILDVINKSPNITAFGVPVDISMVLASRGDYPPIEHVGFLALTYLFGEKDCLSQEAHRKWRDLVESTAVDNFEAASLAPFVVEKPRYLALQFDPTLSRPSHFNLVFVLLNISIIGIFYSLSGSLRRMTGVHSRFGLACTAAVECCASTMGSISVCSLAGFRLTMVPWTVHLVMVVFIGAENMFLLIDKVTSTSVSLPVKERMGVGLASAGTTITLNTVVYNTILGVIAGFTTGAIREFCVFAIVLLVAHWFLVHSLFIAVLSIDLQRLELSDVLSQDASKPLIPPISDDSQHKAPVSKRRRAINSIHERLRVIPAKNGSLLLMLTVTAILYYVTYPIQSRPTDDADPFSFLHNAKRQPAPKATPVPTPSLALWNILNPDNDPFVHIRIETPVIVALNIKGASDPAHHQDIRSQGRLTRRTIWLFKTMVLPIAGTTAALYLLLLYLLRGADQLEAHRTRPDTVAKPSVSTLEGQVTFKALPRTFATDVARIATNHDGSIIAMLSTKNELTIWNEVYQRLNIQCVLANFSPSPEANTRITRVVMDADGHYCAISTDTGILAIWQIPRRGVPLDKVPHSVAITLPDAILDIVFIPVKVDTMQLNSRPQSPAAGSDSTVRKQDLSLLVACDNGAVYQINPMRGSSVQPISPTHIDTVLKGYILLDTGKDTVYVAYAYQDGVVELLSRTSDEIWKPSCFVTAGRHDDPVSHISVTSFTASDAVSGLVLTTVTSCGAVTLWDAMTAEVLHSMDSLLGNVIGLRTAPITPQRCQLCGSTSPIAMALTILVGHTVFVYRAKIPGMTDRCNCPVIQKAFLRDSFGRRSRSSSTASVNSISSPPKNRPKLSTMLAPPTSEASEFPVSPHGVHPRRSSEKDSSRRTSGSFSNEIFSGGSPGNSTIHPNGHASSAGSLVLEFLADFSCERGGWDLIDGHRLIGLRRRSRLQQNGSVNIPISKLVSRPGQGELPATVLDRWELWAFDPGHPEADVRSSSLLVLSNSSKAASAPKTQECPRLAFTRVSPIITSSSSCIAGFGNTTGIINLSRLSA</sequence>
<dbReference type="InterPro" id="IPR030225">
    <property type="entry name" value="SCAP"/>
</dbReference>
<evidence type="ECO:0000256" key="3">
    <source>
        <dbReference type="ARBA" id="ARBA00007410"/>
    </source>
</evidence>
<evidence type="ECO:0000256" key="11">
    <source>
        <dbReference type="ARBA" id="ARBA00023098"/>
    </source>
</evidence>
<evidence type="ECO:0000256" key="5">
    <source>
        <dbReference type="ARBA" id="ARBA00022574"/>
    </source>
</evidence>
<reference evidence="19 20" key="1">
    <citation type="submission" date="2014-06" db="EMBL/GenBank/DDBJ databases">
        <title>Evolutionary Origins and Diversification of the Mycorrhizal Mutualists.</title>
        <authorList>
            <consortium name="DOE Joint Genome Institute"/>
            <consortium name="Mycorrhizal Genomics Consortium"/>
            <person name="Kohler A."/>
            <person name="Kuo A."/>
            <person name="Nagy L.G."/>
            <person name="Floudas D."/>
            <person name="Copeland A."/>
            <person name="Barry K.W."/>
            <person name="Cichocki N."/>
            <person name="Veneault-Fourrey C."/>
            <person name="LaButti K."/>
            <person name="Lindquist E.A."/>
            <person name="Lipzen A."/>
            <person name="Lundell T."/>
            <person name="Morin E."/>
            <person name="Murat C."/>
            <person name="Riley R."/>
            <person name="Ohm R."/>
            <person name="Sun H."/>
            <person name="Tunlid A."/>
            <person name="Henrissat B."/>
            <person name="Grigoriev I.V."/>
            <person name="Hibbett D.S."/>
            <person name="Martin F."/>
        </authorList>
    </citation>
    <scope>NUCLEOTIDE SEQUENCE [LARGE SCALE GENOMIC DNA]</scope>
    <source>
        <strain evidence="19 20">SS14</strain>
    </source>
</reference>
<feature type="region of interest" description="Disordered" evidence="16">
    <location>
        <begin position="991"/>
        <end position="1071"/>
    </location>
</feature>
<dbReference type="InterPro" id="IPR015943">
    <property type="entry name" value="WD40/YVTN_repeat-like_dom_sf"/>
</dbReference>
<evidence type="ECO:0000313" key="19">
    <source>
        <dbReference type="EMBL" id="KIJ43982.1"/>
    </source>
</evidence>
<feature type="transmembrane region" description="Helical" evidence="17">
    <location>
        <begin position="412"/>
        <end position="437"/>
    </location>
</feature>
<dbReference type="GO" id="GO:0000139">
    <property type="term" value="C:Golgi membrane"/>
    <property type="evidence" value="ECO:0007669"/>
    <property type="project" value="UniProtKB-SubCell"/>
</dbReference>
<keyword evidence="9 17" id="KW-1133">Transmembrane helix</keyword>
<evidence type="ECO:0000256" key="13">
    <source>
        <dbReference type="ARBA" id="ARBA00023136"/>
    </source>
</evidence>
<feature type="transmembrane region" description="Helical" evidence="17">
    <location>
        <begin position="595"/>
        <end position="620"/>
    </location>
</feature>
<organism evidence="19 20">
    <name type="scientific">Sphaerobolus stellatus (strain SS14)</name>
    <dbReference type="NCBI Taxonomy" id="990650"/>
    <lineage>
        <taxon>Eukaryota</taxon>
        <taxon>Fungi</taxon>
        <taxon>Dikarya</taxon>
        <taxon>Basidiomycota</taxon>
        <taxon>Agaricomycotina</taxon>
        <taxon>Agaricomycetes</taxon>
        <taxon>Phallomycetidae</taxon>
        <taxon>Geastrales</taxon>
        <taxon>Sphaerobolaceae</taxon>
        <taxon>Sphaerobolus</taxon>
    </lineage>
</organism>
<evidence type="ECO:0000256" key="6">
    <source>
        <dbReference type="ARBA" id="ARBA00022692"/>
    </source>
</evidence>
<dbReference type="OrthoDB" id="6510177at2759"/>
<keyword evidence="14" id="KW-0325">Glycoprotein</keyword>
<dbReference type="Gene3D" id="2.130.10.10">
    <property type="entry name" value="YVTN repeat-like/Quinoprotein amine dehydrogenase"/>
    <property type="match status" value="1"/>
</dbReference>